<dbReference type="Proteomes" id="UP000807716">
    <property type="component" value="Unassembled WGS sequence"/>
</dbReference>
<feature type="compositionally biased region" description="Basic and acidic residues" evidence="5">
    <location>
        <begin position="508"/>
        <end position="517"/>
    </location>
</feature>
<dbReference type="PANTHER" id="PTHR47356">
    <property type="entry name" value="FAD-DEPENDENT MONOOXYGENASE ASQG-RELATED"/>
    <property type="match status" value="1"/>
</dbReference>
<evidence type="ECO:0000259" key="6">
    <source>
        <dbReference type="Pfam" id="PF01494"/>
    </source>
</evidence>
<name>A0A9P6QCR2_9FUNG</name>
<feature type="domain" description="FAD-binding" evidence="6">
    <location>
        <begin position="7"/>
        <end position="224"/>
    </location>
</feature>
<dbReference type="Pfam" id="PF01494">
    <property type="entry name" value="FAD_binding_3"/>
    <property type="match status" value="1"/>
</dbReference>
<feature type="compositionally biased region" description="Polar residues" evidence="5">
    <location>
        <begin position="144"/>
        <end position="156"/>
    </location>
</feature>
<evidence type="ECO:0000256" key="3">
    <source>
        <dbReference type="ARBA" id="ARBA00022827"/>
    </source>
</evidence>
<keyword evidence="2" id="KW-0285">Flavoprotein</keyword>
<accession>A0A9P6QCR2</accession>
<evidence type="ECO:0000313" key="8">
    <source>
        <dbReference type="Proteomes" id="UP000807716"/>
    </source>
</evidence>
<evidence type="ECO:0000313" key="7">
    <source>
        <dbReference type="EMBL" id="KAG0264238.1"/>
    </source>
</evidence>
<feature type="compositionally biased region" description="Polar residues" evidence="5">
    <location>
        <begin position="686"/>
        <end position="696"/>
    </location>
</feature>
<feature type="compositionally biased region" description="Basic and acidic residues" evidence="5">
    <location>
        <begin position="777"/>
        <end position="786"/>
    </location>
</feature>
<dbReference type="Gene3D" id="3.50.50.60">
    <property type="entry name" value="FAD/NAD(P)-binding domain"/>
    <property type="match status" value="1"/>
</dbReference>
<evidence type="ECO:0000256" key="5">
    <source>
        <dbReference type="SAM" id="MobiDB-lite"/>
    </source>
</evidence>
<sequence length="859" mass="92821">MATTNIKAIVVGAGISGVTVALGLELAGIDYVVLEQASERELKQARGGATQLGPSAIHFLVQLGLEDELVRISKPLSGISMMAEDMSFVGRIDYSSFHERYGYHSLVVPRAQLHALLLRQVPAKRIRYGHKVLGFMELVKPSTSTLDTAPTSSGSGSKDAGQQPGQPRVFVRCSDGSTVEGDVLIGADGAFSTVRHNLYWKLDEKKALCKQDQVPMRTDLHWMSGITKPLNPGQYPTLVGDTTELQMVHLADRPYSVWFIPLLGNRIAWDITREVETVEIRQGEASKAYTWRHDEIEDLWDIIKEVGCPLGGHMKDLIENTSIDEVSTLMIEDRYYETWYSGRVVLVGEACHKGFSMPVSDVMVDGVTLVNLLYGLESNTTDSLTSVFKAYVEKRSAQARTSVEQCTQTRQVFLGKGRGAQLKRSMILHYMPDKVRMALNDKRFHDRPQWTFLPGVPDKGTARPLTEPNLANTGITLRRVRRAAQSLSSSSSSSSSKQASDLVDNEDDAKRPNRKLEIITMMTGGRAEDVEDRRRDSRSSVILGSSPPSSPSPTGRMSFSFLRRQSTILPQPQHAATASSGTGVAATTAVTADSESTNAWAEQLHRPSLHTRTSSNISTASSSTRATGSTLSSATTATTFISGPSSSSSAPSSGTPVPPSRQLSSMWSTVTSPMSFSFMAGDASASRRSGTLAASNSQEEQQQQPEQQHQQQQSHPEDLPNLSAIQTPLSSPTPSAPHDLENPWSDGQMVHSTADEDSSIHGQMAAATVTPASNNHTDGRGERGTDLEGAVPRPQSWTAPSSTPLPNMGLIGGTNRVKRSSLLQPESFSVVAPTPTAAKRTSLAANATNGALQPSVLDA</sequence>
<feature type="compositionally biased region" description="Polar residues" evidence="5">
    <location>
        <begin position="723"/>
        <end position="733"/>
    </location>
</feature>
<comment type="caution">
    <text evidence="7">The sequence shown here is derived from an EMBL/GenBank/DDBJ whole genome shotgun (WGS) entry which is preliminary data.</text>
</comment>
<gene>
    <name evidence="7" type="ORF">DFQ27_001357</name>
</gene>
<keyword evidence="4" id="KW-0560">Oxidoreductase</keyword>
<dbReference type="PRINTS" id="PR00420">
    <property type="entry name" value="RNGMNOXGNASE"/>
</dbReference>
<reference evidence="7" key="1">
    <citation type="journal article" date="2020" name="Fungal Divers.">
        <title>Resolving the Mortierellaceae phylogeny through synthesis of multi-gene phylogenetics and phylogenomics.</title>
        <authorList>
            <person name="Vandepol N."/>
            <person name="Liber J."/>
            <person name="Desiro A."/>
            <person name="Na H."/>
            <person name="Kennedy M."/>
            <person name="Barry K."/>
            <person name="Grigoriev I.V."/>
            <person name="Miller A.N."/>
            <person name="O'Donnell K."/>
            <person name="Stajich J.E."/>
            <person name="Bonito G."/>
        </authorList>
    </citation>
    <scope>NUCLEOTIDE SEQUENCE</scope>
    <source>
        <strain evidence="7">BC1065</strain>
    </source>
</reference>
<protein>
    <recommendedName>
        <fullName evidence="6">FAD-binding domain-containing protein</fullName>
    </recommendedName>
</protein>
<dbReference type="AlphaFoldDB" id="A0A9P6QCR2"/>
<dbReference type="InterPro" id="IPR036188">
    <property type="entry name" value="FAD/NAD-bd_sf"/>
</dbReference>
<dbReference type="GO" id="GO:0071949">
    <property type="term" value="F:FAD binding"/>
    <property type="evidence" value="ECO:0007669"/>
    <property type="project" value="InterPro"/>
</dbReference>
<feature type="compositionally biased region" description="Low complexity" evidence="5">
    <location>
        <begin position="575"/>
        <end position="592"/>
    </location>
</feature>
<dbReference type="PANTHER" id="PTHR47356:SF2">
    <property type="entry name" value="FAD-BINDING DOMAIN-CONTAINING PROTEIN-RELATED"/>
    <property type="match status" value="1"/>
</dbReference>
<feature type="region of interest" description="Disordered" evidence="5">
    <location>
        <begin position="571"/>
        <end position="665"/>
    </location>
</feature>
<organism evidence="7 8">
    <name type="scientific">Actinomortierella ambigua</name>
    <dbReference type="NCBI Taxonomy" id="1343610"/>
    <lineage>
        <taxon>Eukaryota</taxon>
        <taxon>Fungi</taxon>
        <taxon>Fungi incertae sedis</taxon>
        <taxon>Mucoromycota</taxon>
        <taxon>Mortierellomycotina</taxon>
        <taxon>Mortierellomycetes</taxon>
        <taxon>Mortierellales</taxon>
        <taxon>Mortierellaceae</taxon>
        <taxon>Actinomortierella</taxon>
    </lineage>
</organism>
<feature type="region of interest" description="Disordered" evidence="5">
    <location>
        <begin position="144"/>
        <end position="169"/>
    </location>
</feature>
<feature type="compositionally biased region" description="Low complexity" evidence="5">
    <location>
        <begin position="611"/>
        <end position="655"/>
    </location>
</feature>
<dbReference type="GO" id="GO:0004497">
    <property type="term" value="F:monooxygenase activity"/>
    <property type="evidence" value="ECO:0007669"/>
    <property type="project" value="InterPro"/>
</dbReference>
<proteinExistence type="inferred from homology"/>
<dbReference type="OrthoDB" id="655030at2759"/>
<comment type="similarity">
    <text evidence="1">Belongs to the paxM FAD-dependent monooxygenase family.</text>
</comment>
<evidence type="ECO:0000256" key="4">
    <source>
        <dbReference type="ARBA" id="ARBA00023002"/>
    </source>
</evidence>
<evidence type="ECO:0000256" key="1">
    <source>
        <dbReference type="ARBA" id="ARBA00007992"/>
    </source>
</evidence>
<evidence type="ECO:0000256" key="2">
    <source>
        <dbReference type="ARBA" id="ARBA00022630"/>
    </source>
</evidence>
<feature type="region of interest" description="Disordered" evidence="5">
    <location>
        <begin position="453"/>
        <end position="557"/>
    </location>
</feature>
<dbReference type="SUPFAM" id="SSF51905">
    <property type="entry name" value="FAD/NAD(P)-binding domain"/>
    <property type="match status" value="1"/>
</dbReference>
<feature type="compositionally biased region" description="Low complexity" evidence="5">
    <location>
        <begin position="697"/>
        <end position="714"/>
    </location>
</feature>
<dbReference type="InterPro" id="IPR050562">
    <property type="entry name" value="FAD_mOase_fung"/>
</dbReference>
<dbReference type="EMBL" id="JAAAJB010000144">
    <property type="protein sequence ID" value="KAG0264238.1"/>
    <property type="molecule type" value="Genomic_DNA"/>
</dbReference>
<dbReference type="InterPro" id="IPR002938">
    <property type="entry name" value="FAD-bd"/>
</dbReference>
<feature type="compositionally biased region" description="Polar residues" evidence="5">
    <location>
        <begin position="795"/>
        <end position="805"/>
    </location>
</feature>
<feature type="compositionally biased region" description="Basic and acidic residues" evidence="5">
    <location>
        <begin position="526"/>
        <end position="538"/>
    </location>
</feature>
<feature type="compositionally biased region" description="Low complexity" evidence="5">
    <location>
        <begin position="486"/>
        <end position="496"/>
    </location>
</feature>
<keyword evidence="3" id="KW-0274">FAD</keyword>
<feature type="region of interest" description="Disordered" evidence="5">
    <location>
        <begin position="681"/>
        <end position="813"/>
    </location>
</feature>
<keyword evidence="8" id="KW-1185">Reference proteome</keyword>